<gene>
    <name evidence="2" type="ORF">HO173_004674</name>
</gene>
<dbReference type="AlphaFoldDB" id="A0A8H6FYU6"/>
<proteinExistence type="predicted"/>
<dbReference type="OrthoDB" id="5413827at2759"/>
<dbReference type="PANTHER" id="PTHR38790">
    <property type="entry name" value="2EXR DOMAIN-CONTAINING PROTEIN-RELATED"/>
    <property type="match status" value="1"/>
</dbReference>
<name>A0A8H6FYU6_9LECA</name>
<dbReference type="RefSeq" id="XP_037166534.1">
    <property type="nucleotide sequence ID" value="XM_037306596.1"/>
</dbReference>
<sequence length="338" mass="38556">MFHQQPPSTARTTNRKKSHQHHESKIWVRLPANEQCLKCYPVRRPFLETAFGKLPPEIRANIFKDVLTVGSLSPLKDRISVPMIKPQHSPQPQLPGCPAGPASCLALLQTCRQIYHETSLLFYTLNTIHLAKPQDMLSFLCHLRTERCGKLRCLHLGDMLVPVLRWSQTCLDDLRSQHGLPEHTPAQRASLGRIQMHPDAEKAVQLLNKHGNLRKLYLDMRPSQALEYIKLCTQVPGFKNREIVFASPTRWSVMVSSTWEVSWFDTFLENSVKDPLRNKTYYAYWVGNEKYRVEVDILPELPERRTNDDASLGYDRSMDGEVGDGSGVSTAIESLSLS</sequence>
<feature type="compositionally biased region" description="Polar residues" evidence="1">
    <location>
        <begin position="1"/>
        <end position="12"/>
    </location>
</feature>
<reference evidence="2 3" key="1">
    <citation type="journal article" date="2020" name="Genomics">
        <title>Complete, high-quality genomes from long-read metagenomic sequencing of two wolf lichen thalli reveals enigmatic genome architecture.</title>
        <authorList>
            <person name="McKenzie S.K."/>
            <person name="Walston R.F."/>
            <person name="Allen J.L."/>
        </authorList>
    </citation>
    <scope>NUCLEOTIDE SEQUENCE [LARGE SCALE GENOMIC DNA]</scope>
    <source>
        <strain evidence="2">WasteWater2</strain>
    </source>
</reference>
<feature type="region of interest" description="Disordered" evidence="1">
    <location>
        <begin position="308"/>
        <end position="338"/>
    </location>
</feature>
<evidence type="ECO:0000313" key="3">
    <source>
        <dbReference type="Proteomes" id="UP000578531"/>
    </source>
</evidence>
<protein>
    <submittedName>
        <fullName evidence="2">Uncharacterized protein</fullName>
    </submittedName>
</protein>
<evidence type="ECO:0000256" key="1">
    <source>
        <dbReference type="SAM" id="MobiDB-lite"/>
    </source>
</evidence>
<comment type="caution">
    <text evidence="2">The sequence shown here is derived from an EMBL/GenBank/DDBJ whole genome shotgun (WGS) entry which is preliminary data.</text>
</comment>
<organism evidence="2 3">
    <name type="scientific">Letharia columbiana</name>
    <dbReference type="NCBI Taxonomy" id="112416"/>
    <lineage>
        <taxon>Eukaryota</taxon>
        <taxon>Fungi</taxon>
        <taxon>Dikarya</taxon>
        <taxon>Ascomycota</taxon>
        <taxon>Pezizomycotina</taxon>
        <taxon>Lecanoromycetes</taxon>
        <taxon>OSLEUM clade</taxon>
        <taxon>Lecanoromycetidae</taxon>
        <taxon>Lecanorales</taxon>
        <taxon>Lecanorineae</taxon>
        <taxon>Parmeliaceae</taxon>
        <taxon>Letharia</taxon>
    </lineage>
</organism>
<dbReference type="EMBL" id="JACCJC010000015">
    <property type="protein sequence ID" value="KAF6237206.1"/>
    <property type="molecule type" value="Genomic_DNA"/>
</dbReference>
<dbReference type="GeneID" id="59286338"/>
<accession>A0A8H6FYU6</accession>
<evidence type="ECO:0000313" key="2">
    <source>
        <dbReference type="EMBL" id="KAF6237206.1"/>
    </source>
</evidence>
<dbReference type="Proteomes" id="UP000578531">
    <property type="component" value="Unassembled WGS sequence"/>
</dbReference>
<keyword evidence="3" id="KW-1185">Reference proteome</keyword>
<feature type="compositionally biased region" description="Polar residues" evidence="1">
    <location>
        <begin position="327"/>
        <end position="338"/>
    </location>
</feature>
<feature type="region of interest" description="Disordered" evidence="1">
    <location>
        <begin position="1"/>
        <end position="24"/>
    </location>
</feature>